<dbReference type="RefSeq" id="XP_004336236.1">
    <property type="nucleotide sequence ID" value="XM_004336188.1"/>
</dbReference>
<evidence type="ECO:0000259" key="5">
    <source>
        <dbReference type="PROSITE" id="PS50181"/>
    </source>
</evidence>
<feature type="repeat" description="WD" evidence="3">
    <location>
        <begin position="402"/>
        <end position="443"/>
    </location>
</feature>
<dbReference type="KEGG" id="acan:ACA1_139400"/>
<feature type="region of interest" description="Disordered" evidence="4">
    <location>
        <begin position="127"/>
        <end position="152"/>
    </location>
</feature>
<dbReference type="OrthoDB" id="19711at2759"/>
<dbReference type="Proteomes" id="UP000011083">
    <property type="component" value="Unassembled WGS sequence"/>
</dbReference>
<dbReference type="PROSITE" id="PS50294">
    <property type="entry name" value="WD_REPEATS_REGION"/>
    <property type="match status" value="5"/>
</dbReference>
<dbReference type="InterPro" id="IPR019775">
    <property type="entry name" value="WD40_repeat_CS"/>
</dbReference>
<proteinExistence type="predicted"/>
<dbReference type="PROSITE" id="PS50181">
    <property type="entry name" value="FBOX"/>
    <property type="match status" value="1"/>
</dbReference>
<evidence type="ECO:0000313" key="7">
    <source>
        <dbReference type="Proteomes" id="UP000011083"/>
    </source>
</evidence>
<reference evidence="6 7" key="1">
    <citation type="journal article" date="2013" name="Genome Biol.">
        <title>Genome of Acanthamoeba castellanii highlights extensive lateral gene transfer and early evolution of tyrosine kinase signaling.</title>
        <authorList>
            <person name="Clarke M."/>
            <person name="Lohan A.J."/>
            <person name="Liu B."/>
            <person name="Lagkouvardos I."/>
            <person name="Roy S."/>
            <person name="Zafar N."/>
            <person name="Bertelli C."/>
            <person name="Schilde C."/>
            <person name="Kianianmomeni A."/>
            <person name="Burglin T.R."/>
            <person name="Frech C."/>
            <person name="Turcotte B."/>
            <person name="Kopec K.O."/>
            <person name="Synnott J.M."/>
            <person name="Choo C."/>
            <person name="Paponov I."/>
            <person name="Finkler A."/>
            <person name="Soon Heng Tan C."/>
            <person name="Hutchins A.P."/>
            <person name="Weinmeier T."/>
            <person name="Rattei T."/>
            <person name="Chu J.S."/>
            <person name="Gimenez G."/>
            <person name="Irimia M."/>
            <person name="Rigden D.J."/>
            <person name="Fitzpatrick D.A."/>
            <person name="Lorenzo-Morales J."/>
            <person name="Bateman A."/>
            <person name="Chiu C.H."/>
            <person name="Tang P."/>
            <person name="Hegemann P."/>
            <person name="Fromm H."/>
            <person name="Raoult D."/>
            <person name="Greub G."/>
            <person name="Miranda-Saavedra D."/>
            <person name="Chen N."/>
            <person name="Nash P."/>
            <person name="Ginger M.L."/>
            <person name="Horn M."/>
            <person name="Schaap P."/>
            <person name="Caler L."/>
            <person name="Loftus B."/>
        </authorList>
    </citation>
    <scope>NUCLEOTIDE SEQUENCE [LARGE SCALE GENOMIC DNA]</scope>
    <source>
        <strain evidence="6 7">Neff</strain>
    </source>
</reference>
<dbReference type="VEuPathDB" id="AmoebaDB:ACA1_139400"/>
<dbReference type="InterPro" id="IPR036047">
    <property type="entry name" value="F-box-like_dom_sf"/>
</dbReference>
<dbReference type="SMART" id="SM00256">
    <property type="entry name" value="FBOX"/>
    <property type="match status" value="1"/>
</dbReference>
<keyword evidence="2" id="KW-0677">Repeat</keyword>
<dbReference type="InterPro" id="IPR020472">
    <property type="entry name" value="WD40_PAC1"/>
</dbReference>
<dbReference type="InterPro" id="IPR015943">
    <property type="entry name" value="WD40/YVTN_repeat-like_dom_sf"/>
</dbReference>
<gene>
    <name evidence="6" type="ORF">ACA1_139400</name>
</gene>
<dbReference type="SUPFAM" id="SSF50978">
    <property type="entry name" value="WD40 repeat-like"/>
    <property type="match status" value="1"/>
</dbReference>
<feature type="repeat" description="WD" evidence="3">
    <location>
        <begin position="259"/>
        <end position="298"/>
    </location>
</feature>
<dbReference type="SMART" id="SM00320">
    <property type="entry name" value="WD40"/>
    <property type="match status" value="6"/>
</dbReference>
<sequence length="530" mass="58821">MAQHKQSGAWYHGECRVIRHGEGTAHHSGAGAVVSGLWEHNVYKGPKAKASSSLYSSSSSSSTASSSLFSSSSFHHLPLSSADIRELPEDEGIVSPPLSPPRSGPSSTSHMTSASTSFATFASSASPSSSSSSTHHLAVATTSEPRSASSSSAAEGVARLSRLLPLGSTIHEFFFPDELLLYVFSFLDIQSLCTCAQVSTDWRRLTNDAVLWTDLHIRMQWGLPDEKEEGATRDWREIVKGRYLLERNWLNGHYHMSTLRGHTGWVTCVDFYANKLVSSSYDGTVRIWNTQTGNMLQTLKNESNGVLSPVWCLQFDKNRIMTGSSDSKLREFDPNTGQCTQVIGGHDGGVKCLQFTSELLVTGSDDKTIKIFDDDVLCTASKREKAIYTFDLRRSNHYQRVLEAHSKAVYCLQFDLATNRLVSGARDRQIFVWDFEKGEVIKKLSGHRYTVMNLRFDNNKIVSGAADDSLRIWDMHSGECIQILQGHTEMVTSLKFDASKIVSGSADRTCIVWDFLRGRPEDRGFSFFGY</sequence>
<dbReference type="PROSITE" id="PS00678">
    <property type="entry name" value="WD_REPEATS_1"/>
    <property type="match status" value="3"/>
</dbReference>
<dbReference type="InterPro" id="IPR036322">
    <property type="entry name" value="WD40_repeat_dom_sf"/>
</dbReference>
<dbReference type="PROSITE" id="PS50082">
    <property type="entry name" value="WD_REPEATS_2"/>
    <property type="match status" value="5"/>
</dbReference>
<feature type="repeat" description="WD" evidence="3">
    <location>
        <begin position="343"/>
        <end position="373"/>
    </location>
</feature>
<dbReference type="Gene3D" id="2.130.10.10">
    <property type="entry name" value="YVTN repeat-like/Quinoprotein amine dehydrogenase"/>
    <property type="match status" value="2"/>
</dbReference>
<name>L8GNA0_ACACF</name>
<dbReference type="PRINTS" id="PR00320">
    <property type="entry name" value="GPROTEINBRPT"/>
</dbReference>
<evidence type="ECO:0000256" key="3">
    <source>
        <dbReference type="PROSITE-ProRule" id="PRU00221"/>
    </source>
</evidence>
<dbReference type="GO" id="GO:0043130">
    <property type="term" value="F:ubiquitin binding"/>
    <property type="evidence" value="ECO:0007669"/>
    <property type="project" value="TreeGrafter"/>
</dbReference>
<dbReference type="CDD" id="cd00200">
    <property type="entry name" value="WD40"/>
    <property type="match status" value="1"/>
</dbReference>
<dbReference type="InterPro" id="IPR001680">
    <property type="entry name" value="WD40_rpt"/>
</dbReference>
<dbReference type="Pfam" id="PF00400">
    <property type="entry name" value="WD40"/>
    <property type="match status" value="5"/>
</dbReference>
<feature type="domain" description="F-box" evidence="5">
    <location>
        <begin position="169"/>
        <end position="215"/>
    </location>
</feature>
<evidence type="ECO:0000256" key="2">
    <source>
        <dbReference type="ARBA" id="ARBA00022737"/>
    </source>
</evidence>
<dbReference type="SUPFAM" id="SSF81383">
    <property type="entry name" value="F-box domain"/>
    <property type="match status" value="1"/>
</dbReference>
<feature type="repeat" description="WD" evidence="3">
    <location>
        <begin position="484"/>
        <end position="523"/>
    </location>
</feature>
<dbReference type="Gene3D" id="1.20.1280.50">
    <property type="match status" value="1"/>
</dbReference>
<dbReference type="PANTHER" id="PTHR19849:SF1">
    <property type="entry name" value="F-BOX_WD REPEAT-CONTAINING PROTEIN 7"/>
    <property type="match status" value="1"/>
</dbReference>
<evidence type="ECO:0000256" key="4">
    <source>
        <dbReference type="SAM" id="MobiDB-lite"/>
    </source>
</evidence>
<accession>L8GNA0</accession>
<feature type="repeat" description="WD" evidence="3">
    <location>
        <begin position="444"/>
        <end position="483"/>
    </location>
</feature>
<dbReference type="OMA" id="FHITANI"/>
<dbReference type="AlphaFoldDB" id="L8GNA0"/>
<protein>
    <submittedName>
        <fullName evidence="6">WD domain, Gbeta repeat-containing protein</fullName>
    </submittedName>
</protein>
<feature type="region of interest" description="Disordered" evidence="4">
    <location>
        <begin position="90"/>
        <end position="112"/>
    </location>
</feature>
<dbReference type="GO" id="GO:0005634">
    <property type="term" value="C:nucleus"/>
    <property type="evidence" value="ECO:0007669"/>
    <property type="project" value="TreeGrafter"/>
</dbReference>
<evidence type="ECO:0000256" key="1">
    <source>
        <dbReference type="ARBA" id="ARBA00022574"/>
    </source>
</evidence>
<organism evidence="6 7">
    <name type="scientific">Acanthamoeba castellanii (strain ATCC 30010 / Neff)</name>
    <dbReference type="NCBI Taxonomy" id="1257118"/>
    <lineage>
        <taxon>Eukaryota</taxon>
        <taxon>Amoebozoa</taxon>
        <taxon>Discosea</taxon>
        <taxon>Longamoebia</taxon>
        <taxon>Centramoebida</taxon>
        <taxon>Acanthamoebidae</taxon>
        <taxon>Acanthamoeba</taxon>
    </lineage>
</organism>
<dbReference type="Pfam" id="PF12937">
    <property type="entry name" value="F-box-like"/>
    <property type="match status" value="1"/>
</dbReference>
<dbReference type="GeneID" id="14914800"/>
<keyword evidence="7" id="KW-1185">Reference proteome</keyword>
<dbReference type="STRING" id="1257118.L8GNA0"/>
<evidence type="ECO:0000313" key="6">
    <source>
        <dbReference type="EMBL" id="ELR14223.1"/>
    </source>
</evidence>
<dbReference type="GO" id="GO:0010992">
    <property type="term" value="P:ubiquitin recycling"/>
    <property type="evidence" value="ECO:0007669"/>
    <property type="project" value="TreeGrafter"/>
</dbReference>
<dbReference type="InterPro" id="IPR001810">
    <property type="entry name" value="F-box_dom"/>
</dbReference>
<dbReference type="GO" id="GO:0005737">
    <property type="term" value="C:cytoplasm"/>
    <property type="evidence" value="ECO:0007669"/>
    <property type="project" value="TreeGrafter"/>
</dbReference>
<dbReference type="PANTHER" id="PTHR19849">
    <property type="entry name" value="PHOSPHOLIPASE A-2-ACTIVATING PROTEIN"/>
    <property type="match status" value="1"/>
</dbReference>
<dbReference type="EMBL" id="KB008066">
    <property type="protein sequence ID" value="ELR14223.1"/>
    <property type="molecule type" value="Genomic_DNA"/>
</dbReference>
<keyword evidence="1 3" id="KW-0853">WD repeat</keyword>
<dbReference type="GO" id="GO:0043161">
    <property type="term" value="P:proteasome-mediated ubiquitin-dependent protein catabolic process"/>
    <property type="evidence" value="ECO:0007669"/>
    <property type="project" value="TreeGrafter"/>
</dbReference>